<dbReference type="PROSITE" id="PS51257">
    <property type="entry name" value="PROKAR_LIPOPROTEIN"/>
    <property type="match status" value="1"/>
</dbReference>
<dbReference type="InterPro" id="IPR023614">
    <property type="entry name" value="Porin_dom_sf"/>
</dbReference>
<dbReference type="Pfam" id="PF03573">
    <property type="entry name" value="OprD"/>
    <property type="match status" value="1"/>
</dbReference>
<sequence length="450" mass="48531">MQSSRYQKGAISNSPLTSFSRFFGPWTLGVVGGCTLLLGCKAAFAEGLVDDSKLVLTVRNFYFNSDRANGRANQEDWTQGFLLDYQSGFTPGPVGVGVDAFGYLGLKLDAGPGRRGTGNLPVHAGNEPADEYSRAGAALKLRLGNTVVRYGQQAPTAPVFAISTSRLLPQTATGWSLLSNDVTDLLLEAGHFTSSTDQVSTNRNGDLWAGYARQRADHIDFAGGKYSPVKGVSLSLYAAQLDDIWNQYYGNLNLVKALSGTQALTFDANLYRTRDTGAAKAGPIDNTSYSLATAFSQGPHTFTLGWQQIHGDTPFDYVALGDNDRLGGGIFLANAVMLSDFNAPGERSWQARYDLNFKTLGVPGLSLMTRYLEGSGIDGRDLPANSAYRGLYGADDHEHEVDLEGRYVLQSGAVKGLSIRVRQAWHRGSPSTGGSVNQLRVILDYPLQLL</sequence>
<evidence type="ECO:0000313" key="4">
    <source>
        <dbReference type="EMBL" id="ONN70449.1"/>
    </source>
</evidence>
<dbReference type="EMBL" id="MTLN01000008">
    <property type="protein sequence ID" value="ONN70449.1"/>
    <property type="molecule type" value="Genomic_DNA"/>
</dbReference>
<dbReference type="STRING" id="237610.BJP27_02380"/>
<proteinExistence type="inferred from homology"/>
<dbReference type="OrthoDB" id="6759120at2"/>
<reference evidence="6" key="2">
    <citation type="submission" date="2016-10" db="EMBL/GenBank/DDBJ databases">
        <authorList>
            <person name="de Groot N.N."/>
        </authorList>
    </citation>
    <scope>NUCLEOTIDE SEQUENCE [LARGE SCALE GENOMIC DNA]</scope>
    <source>
        <strain evidence="6">DSM 15758</strain>
    </source>
</reference>
<keyword evidence="7" id="KW-1185">Reference proteome</keyword>
<gene>
    <name evidence="4" type="ORF">BVL52_19590</name>
    <name evidence="5" type="ORF">SAMN05216279_103347</name>
</gene>
<dbReference type="PANTHER" id="PTHR34596">
    <property type="entry name" value="CHITOPORIN"/>
    <property type="match status" value="1"/>
</dbReference>
<evidence type="ECO:0000256" key="1">
    <source>
        <dbReference type="ARBA" id="ARBA00009075"/>
    </source>
</evidence>
<dbReference type="Proteomes" id="UP000189310">
    <property type="component" value="Unassembled WGS sequence"/>
</dbReference>
<organism evidence="5 6">
    <name type="scientific">Pseudomonas oryzihabitans</name>
    <dbReference type="NCBI Taxonomy" id="47885"/>
    <lineage>
        <taxon>Bacteria</taxon>
        <taxon>Pseudomonadati</taxon>
        <taxon>Pseudomonadota</taxon>
        <taxon>Gammaproteobacteria</taxon>
        <taxon>Pseudomonadales</taxon>
        <taxon>Pseudomonadaceae</taxon>
        <taxon>Pseudomonas</taxon>
    </lineage>
</organism>
<dbReference type="AlphaFoldDB" id="A0A1G5N060"/>
<name>A0A1G5N060_9PSED</name>
<evidence type="ECO:0000313" key="7">
    <source>
        <dbReference type="Proteomes" id="UP000189310"/>
    </source>
</evidence>
<keyword evidence="2" id="KW-0813">Transport</keyword>
<comment type="similarity">
    <text evidence="1">Belongs to the outer membrane porin (Opr) (TC 1.B.25) family.</text>
</comment>
<evidence type="ECO:0000313" key="6">
    <source>
        <dbReference type="Proteomes" id="UP000183046"/>
    </source>
</evidence>
<evidence type="ECO:0000313" key="5">
    <source>
        <dbReference type="EMBL" id="SCZ30298.1"/>
    </source>
</evidence>
<dbReference type="PANTHER" id="PTHR34596:SF2">
    <property type="entry name" value="CHITOPORIN"/>
    <property type="match status" value="1"/>
</dbReference>
<dbReference type="InterPro" id="IPR005318">
    <property type="entry name" value="OM_porin_bac"/>
</dbReference>
<dbReference type="Proteomes" id="UP000183046">
    <property type="component" value="Unassembled WGS sequence"/>
</dbReference>
<protein>
    <submittedName>
        <fullName evidence="5">Imipenem/basic amino acid-specific outer membrane pore</fullName>
    </submittedName>
    <submittedName>
        <fullName evidence="4">Porin</fullName>
    </submittedName>
</protein>
<dbReference type="EMBL" id="FMWB01000003">
    <property type="protein sequence ID" value="SCZ30298.1"/>
    <property type="molecule type" value="Genomic_DNA"/>
</dbReference>
<reference evidence="4 7" key="3">
    <citation type="submission" date="2017-01" db="EMBL/GenBank/DDBJ databases">
        <title>Pseudomonas psychrotolerans genome sequencing and assembly.</title>
        <authorList>
            <person name="Vyas B."/>
            <person name="Mayilraj S."/>
        </authorList>
    </citation>
    <scope>NUCLEOTIDE SEQUENCE [LARGE SCALE GENOMIC DNA]</scope>
    <source>
        <strain evidence="4 7">SDS18</strain>
    </source>
</reference>
<keyword evidence="3" id="KW-0732">Signal</keyword>
<accession>A0A1G5N060</accession>
<reference evidence="5" key="1">
    <citation type="submission" date="2016-10" db="EMBL/GenBank/DDBJ databases">
        <authorList>
            <person name="Varghese N."/>
            <person name="Submissions S."/>
        </authorList>
    </citation>
    <scope>NUCLEOTIDE SEQUENCE</scope>
    <source>
        <strain evidence="5">DSM 15758</strain>
    </source>
</reference>
<evidence type="ECO:0000256" key="2">
    <source>
        <dbReference type="ARBA" id="ARBA00022448"/>
    </source>
</evidence>
<evidence type="ECO:0000256" key="3">
    <source>
        <dbReference type="ARBA" id="ARBA00022729"/>
    </source>
</evidence>
<comment type="caution">
    <text evidence="5">The sequence shown here is derived from an EMBL/GenBank/DDBJ whole genome shotgun (WGS) entry which is preliminary data.</text>
</comment>
<dbReference type="GO" id="GO:0016020">
    <property type="term" value="C:membrane"/>
    <property type="evidence" value="ECO:0007669"/>
    <property type="project" value="InterPro"/>
</dbReference>
<dbReference type="Gene3D" id="2.40.160.10">
    <property type="entry name" value="Porin"/>
    <property type="match status" value="1"/>
</dbReference>
<dbReference type="GO" id="GO:0015288">
    <property type="term" value="F:porin activity"/>
    <property type="evidence" value="ECO:0007669"/>
    <property type="project" value="TreeGrafter"/>
</dbReference>